<evidence type="ECO:0000256" key="1">
    <source>
        <dbReference type="ARBA" id="ARBA00022448"/>
    </source>
</evidence>
<gene>
    <name evidence="3" type="ORF">H9Q80_13935</name>
</gene>
<dbReference type="GO" id="GO:0046961">
    <property type="term" value="F:proton-transporting ATPase activity, rotational mechanism"/>
    <property type="evidence" value="ECO:0007669"/>
    <property type="project" value="InterPro"/>
</dbReference>
<reference evidence="3 4" key="1">
    <citation type="submission" date="2020-08" db="EMBL/GenBank/DDBJ databases">
        <authorList>
            <person name="Liu C."/>
            <person name="Sun Q."/>
        </authorList>
    </citation>
    <scope>NUCLEOTIDE SEQUENCE [LARGE SCALE GENOMIC DNA]</scope>
    <source>
        <strain evidence="3 4">NSJ-61</strain>
    </source>
</reference>
<proteinExistence type="predicted"/>
<name>A0A7G9GKL7_9FIRM</name>
<dbReference type="AlphaFoldDB" id="A0A7G9GKL7"/>
<dbReference type="InterPro" id="IPR050873">
    <property type="entry name" value="V-ATPase_V0D/AC39_subunit"/>
</dbReference>
<organism evidence="3 4">
    <name type="scientific">[Eubacterium] hominis</name>
    <dbReference type="NCBI Taxonomy" id="2764325"/>
    <lineage>
        <taxon>Bacteria</taxon>
        <taxon>Bacillati</taxon>
        <taxon>Bacillota</taxon>
        <taxon>Erysipelotrichia</taxon>
        <taxon>Erysipelotrichales</taxon>
        <taxon>Erysipelotrichaceae</taxon>
        <taxon>Amedibacillus</taxon>
    </lineage>
</organism>
<keyword evidence="4" id="KW-1185">Reference proteome</keyword>
<evidence type="ECO:0000313" key="3">
    <source>
        <dbReference type="EMBL" id="QNM11349.1"/>
    </source>
</evidence>
<evidence type="ECO:0000256" key="2">
    <source>
        <dbReference type="ARBA" id="ARBA00023065"/>
    </source>
</evidence>
<dbReference type="Pfam" id="PF01992">
    <property type="entry name" value="vATP-synt_AC39"/>
    <property type="match status" value="1"/>
</dbReference>
<dbReference type="SUPFAM" id="SSF103486">
    <property type="entry name" value="V-type ATP synthase subunit C"/>
    <property type="match status" value="1"/>
</dbReference>
<accession>A0A7G9GKL7</accession>
<dbReference type="PANTHER" id="PTHR38682">
    <property type="entry name" value="V-TYPE ATP SYNTHASE SUBUNIT C"/>
    <property type="match status" value="1"/>
</dbReference>
<dbReference type="KEGG" id="ehn:H9Q80_13935"/>
<dbReference type="Proteomes" id="UP000515856">
    <property type="component" value="Chromosome"/>
</dbReference>
<protein>
    <submittedName>
        <fullName evidence="3">V-type ATPase subunit</fullName>
    </submittedName>
</protein>
<keyword evidence="2" id="KW-0406">Ion transport</keyword>
<dbReference type="EMBL" id="CP060636">
    <property type="protein sequence ID" value="QNM11349.1"/>
    <property type="molecule type" value="Genomic_DNA"/>
</dbReference>
<dbReference type="Gene3D" id="1.10.132.50">
    <property type="entry name" value="ATP synthase (C/AC39) subunit, domain 3"/>
    <property type="match status" value="3"/>
</dbReference>
<dbReference type="InterPro" id="IPR036079">
    <property type="entry name" value="ATPase_csu/dsu_sf"/>
</dbReference>
<dbReference type="PANTHER" id="PTHR38682:SF1">
    <property type="entry name" value="V-TYPE ATP SYNTHASE SUBUNIT C"/>
    <property type="match status" value="1"/>
</dbReference>
<sequence>MNMATGVIVSKAKSMHGKQLNEEDYNELLHKRSVSEIAGYLKNETQYADALKDVRENNIHRGQLESMLRRDGFRQTMKLYRYAESSYKDYYQLHMQQIEMDLILQRIRVLISEEYEDAIAELPIFLKGYTSFDLLRLGNVHTYDELLDVLKKTMYYNVLLPYRVAKGKEGEIAYTACETALNKWYYGHVFDVIDHVMKGKTKKEVKEFFSVDVELSNLTKIYRFKRYFHAREDIIRDSLFPVYDHISASQVEELLAEPTTKGFLKKLENCWYHLKTDDSKHLYIEWYMDKYRYKRARKNIYYSQSAPLVFSSYLYLQKLELDNIINIIEGVRYQVDSEDIAKMLIY</sequence>
<evidence type="ECO:0000313" key="4">
    <source>
        <dbReference type="Proteomes" id="UP000515856"/>
    </source>
</evidence>
<dbReference type="RefSeq" id="WP_117451841.1">
    <property type="nucleotide sequence ID" value="NZ_CP060636.1"/>
</dbReference>
<keyword evidence="1" id="KW-0813">Transport</keyword>
<dbReference type="InterPro" id="IPR044911">
    <property type="entry name" value="V-type_ATPase_csu/dsu_dom_3"/>
</dbReference>
<dbReference type="InterPro" id="IPR002843">
    <property type="entry name" value="ATPase_V0-cplx_csu/dsu"/>
</dbReference>